<dbReference type="GO" id="GO:0015171">
    <property type="term" value="F:amino acid transmembrane transporter activity"/>
    <property type="evidence" value="ECO:0007669"/>
    <property type="project" value="TreeGrafter"/>
</dbReference>
<dbReference type="GO" id="GO:0005886">
    <property type="term" value="C:plasma membrane"/>
    <property type="evidence" value="ECO:0007669"/>
    <property type="project" value="UniProtKB-SubCell"/>
</dbReference>
<name>A0A9D1PV49_9BACT</name>
<dbReference type="InterPro" id="IPR001123">
    <property type="entry name" value="LeuE-type"/>
</dbReference>
<evidence type="ECO:0000256" key="1">
    <source>
        <dbReference type="ARBA" id="ARBA00004651"/>
    </source>
</evidence>
<evidence type="ECO:0000256" key="4">
    <source>
        <dbReference type="ARBA" id="ARBA00022989"/>
    </source>
</evidence>
<evidence type="ECO:0000313" key="7">
    <source>
        <dbReference type="EMBL" id="HIW00160.1"/>
    </source>
</evidence>
<keyword evidence="3 6" id="KW-0812">Transmembrane</keyword>
<dbReference type="EMBL" id="DXHV01000035">
    <property type="protein sequence ID" value="HIW00160.1"/>
    <property type="molecule type" value="Genomic_DNA"/>
</dbReference>
<dbReference type="PIRSF" id="PIRSF006324">
    <property type="entry name" value="LeuE"/>
    <property type="match status" value="1"/>
</dbReference>
<dbReference type="Proteomes" id="UP000886752">
    <property type="component" value="Unassembled WGS sequence"/>
</dbReference>
<sequence length="208" mass="22321">MLDLTTALSFFVTALLLGYAPGPDIVFVMAQSAVHGVRAGLATMTGLVTGLCFHTALVSLGLAALIKASPVAFLLIKTAGALYLLYLAWLSWRASALQTHGERPAFPGYFALYRRGIIMNITNPKVTMFFLALLPQFCDPARGSIGWQCFSLGLIFMLATVVAFSSVSVLSGRLFARFNRTAKGQVLLNKACALIFVTLAVLLLVAEL</sequence>
<dbReference type="Pfam" id="PF01810">
    <property type="entry name" value="LysE"/>
    <property type="match status" value="1"/>
</dbReference>
<feature type="transmembrane region" description="Helical" evidence="6">
    <location>
        <begin position="46"/>
        <end position="66"/>
    </location>
</feature>
<evidence type="ECO:0000256" key="6">
    <source>
        <dbReference type="SAM" id="Phobius"/>
    </source>
</evidence>
<protein>
    <submittedName>
        <fullName evidence="7">LysE family translocator</fullName>
    </submittedName>
</protein>
<evidence type="ECO:0000256" key="2">
    <source>
        <dbReference type="ARBA" id="ARBA00022475"/>
    </source>
</evidence>
<keyword evidence="4 6" id="KW-1133">Transmembrane helix</keyword>
<feature type="transmembrane region" description="Helical" evidence="6">
    <location>
        <begin position="112"/>
        <end position="133"/>
    </location>
</feature>
<feature type="transmembrane region" description="Helical" evidence="6">
    <location>
        <begin position="187"/>
        <end position="206"/>
    </location>
</feature>
<comment type="subcellular location">
    <subcellularLocation>
        <location evidence="1">Cell membrane</location>
        <topology evidence="1">Multi-pass membrane protein</topology>
    </subcellularLocation>
</comment>
<organism evidence="7 8">
    <name type="scientific">Candidatus Desulfovibrio intestinipullorum</name>
    <dbReference type="NCBI Taxonomy" id="2838536"/>
    <lineage>
        <taxon>Bacteria</taxon>
        <taxon>Pseudomonadati</taxon>
        <taxon>Thermodesulfobacteriota</taxon>
        <taxon>Desulfovibrionia</taxon>
        <taxon>Desulfovibrionales</taxon>
        <taxon>Desulfovibrionaceae</taxon>
        <taxon>Desulfovibrio</taxon>
    </lineage>
</organism>
<dbReference type="AlphaFoldDB" id="A0A9D1PV49"/>
<evidence type="ECO:0000256" key="3">
    <source>
        <dbReference type="ARBA" id="ARBA00022692"/>
    </source>
</evidence>
<gene>
    <name evidence="7" type="ORF">H9894_03100</name>
</gene>
<feature type="transmembrane region" description="Helical" evidence="6">
    <location>
        <begin position="73"/>
        <end position="92"/>
    </location>
</feature>
<dbReference type="PANTHER" id="PTHR30086:SF20">
    <property type="entry name" value="ARGININE EXPORTER PROTEIN ARGO-RELATED"/>
    <property type="match status" value="1"/>
</dbReference>
<reference evidence="7" key="1">
    <citation type="journal article" date="2021" name="PeerJ">
        <title>Extensive microbial diversity within the chicken gut microbiome revealed by metagenomics and culture.</title>
        <authorList>
            <person name="Gilroy R."/>
            <person name="Ravi A."/>
            <person name="Getino M."/>
            <person name="Pursley I."/>
            <person name="Horton D.L."/>
            <person name="Alikhan N.F."/>
            <person name="Baker D."/>
            <person name="Gharbi K."/>
            <person name="Hall N."/>
            <person name="Watson M."/>
            <person name="Adriaenssens E.M."/>
            <person name="Foster-Nyarko E."/>
            <person name="Jarju S."/>
            <person name="Secka A."/>
            <person name="Antonio M."/>
            <person name="Oren A."/>
            <person name="Chaudhuri R.R."/>
            <person name="La Ragione R."/>
            <person name="Hildebrand F."/>
            <person name="Pallen M.J."/>
        </authorList>
    </citation>
    <scope>NUCLEOTIDE SEQUENCE</scope>
    <source>
        <strain evidence="7">ChiHecec2B26-446</strain>
    </source>
</reference>
<keyword evidence="5 6" id="KW-0472">Membrane</keyword>
<reference evidence="7" key="2">
    <citation type="submission" date="2021-04" db="EMBL/GenBank/DDBJ databases">
        <authorList>
            <person name="Gilroy R."/>
        </authorList>
    </citation>
    <scope>NUCLEOTIDE SEQUENCE</scope>
    <source>
        <strain evidence="7">ChiHecec2B26-446</strain>
    </source>
</reference>
<evidence type="ECO:0000313" key="8">
    <source>
        <dbReference type="Proteomes" id="UP000886752"/>
    </source>
</evidence>
<comment type="caution">
    <text evidence="7">The sequence shown here is derived from an EMBL/GenBank/DDBJ whole genome shotgun (WGS) entry which is preliminary data.</text>
</comment>
<evidence type="ECO:0000256" key="5">
    <source>
        <dbReference type="ARBA" id="ARBA00023136"/>
    </source>
</evidence>
<feature type="transmembrane region" description="Helical" evidence="6">
    <location>
        <begin position="145"/>
        <end position="167"/>
    </location>
</feature>
<keyword evidence="2" id="KW-1003">Cell membrane</keyword>
<dbReference type="PANTHER" id="PTHR30086">
    <property type="entry name" value="ARGININE EXPORTER PROTEIN ARGO"/>
    <property type="match status" value="1"/>
</dbReference>
<accession>A0A9D1PV49</accession>
<proteinExistence type="predicted"/>